<evidence type="ECO:0000313" key="7">
    <source>
        <dbReference type="EMBL" id="GAA5190241.1"/>
    </source>
</evidence>
<feature type="binding site" evidence="6">
    <location>
        <position position="157"/>
    </location>
    <ligand>
        <name>substrate</name>
    </ligand>
</feature>
<organism evidence="7 8">
    <name type="scientific">Ferrimonas gelatinilytica</name>
    <dbReference type="NCBI Taxonomy" id="1255257"/>
    <lineage>
        <taxon>Bacteria</taxon>
        <taxon>Pseudomonadati</taxon>
        <taxon>Pseudomonadota</taxon>
        <taxon>Gammaproteobacteria</taxon>
        <taxon>Alteromonadales</taxon>
        <taxon>Ferrimonadaceae</taxon>
        <taxon>Ferrimonas</taxon>
    </lineage>
</organism>
<dbReference type="PANTHER" id="PTHR12544">
    <property type="entry name" value="GLUTAMINASE"/>
    <property type="match status" value="1"/>
</dbReference>
<dbReference type="SUPFAM" id="SSF56601">
    <property type="entry name" value="beta-lactamase/transpeptidase-like"/>
    <property type="match status" value="1"/>
</dbReference>
<gene>
    <name evidence="7" type="primary">glsB</name>
    <name evidence="6" type="synonym">glsA</name>
    <name evidence="7" type="ORF">GCM10025772_14420</name>
</gene>
<evidence type="ECO:0000256" key="2">
    <source>
        <dbReference type="ARBA" id="ARBA00011881"/>
    </source>
</evidence>
<reference evidence="8" key="1">
    <citation type="journal article" date="2019" name="Int. J. Syst. Evol. Microbiol.">
        <title>The Global Catalogue of Microorganisms (GCM) 10K type strain sequencing project: providing services to taxonomists for standard genome sequencing and annotation.</title>
        <authorList>
            <consortium name="The Broad Institute Genomics Platform"/>
            <consortium name="The Broad Institute Genome Sequencing Center for Infectious Disease"/>
            <person name="Wu L."/>
            <person name="Ma J."/>
        </authorList>
    </citation>
    <scope>NUCLEOTIDE SEQUENCE [LARGE SCALE GENOMIC DNA]</scope>
    <source>
        <strain evidence="8">JCM 18720</strain>
    </source>
</reference>
<sequence>MPTALQLQEVVADATPLLGGGKVADYIPELAKVPSGKLGIAVCSHRGVVGAGDFEEAFSIQSISKVFALVLAMGLYDEQELWSRVGKEPSGNPFNSLVQLEFERGKPRNPFINAGALVITDMLQSRLSAPKQRMLEMVRELSGNPHIVSDKLVAASEYQHSARNAAIAYLMKSFGNFDNDVDAVLRTYFSHCAIRMSCADLARAFFFLSNKGSGLDHQNRLSEKQNRQVNALLATCGLYDGSGEFAYRVGMPGKSGVGGGIVAVVPGQMSVAVWSPELDPSGNSVAGVAMLEMLSKRLGRSIF</sequence>
<evidence type="ECO:0000256" key="3">
    <source>
        <dbReference type="ARBA" id="ARBA00012918"/>
    </source>
</evidence>
<feature type="binding site" evidence="6">
    <location>
        <position position="239"/>
    </location>
    <ligand>
        <name>substrate</name>
    </ligand>
</feature>
<protein>
    <recommendedName>
        <fullName evidence="3 6">Glutaminase</fullName>
        <ecNumber evidence="3 6">3.5.1.2</ecNumber>
    </recommendedName>
</protein>
<feature type="binding site" evidence="6">
    <location>
        <position position="164"/>
    </location>
    <ligand>
        <name>substrate</name>
    </ligand>
</feature>
<dbReference type="Pfam" id="PF04960">
    <property type="entry name" value="Glutaminase"/>
    <property type="match status" value="1"/>
</dbReference>
<feature type="binding site" evidence="6">
    <location>
        <position position="113"/>
    </location>
    <ligand>
        <name>substrate</name>
    </ligand>
</feature>
<keyword evidence="8" id="KW-1185">Reference proteome</keyword>
<dbReference type="Proteomes" id="UP001501600">
    <property type="component" value="Unassembled WGS sequence"/>
</dbReference>
<evidence type="ECO:0000256" key="5">
    <source>
        <dbReference type="ARBA" id="ARBA00049534"/>
    </source>
</evidence>
<feature type="binding site" evidence="6">
    <location>
        <position position="188"/>
    </location>
    <ligand>
        <name>substrate</name>
    </ligand>
</feature>
<dbReference type="InterPro" id="IPR012338">
    <property type="entry name" value="Beta-lactam/transpept-like"/>
</dbReference>
<keyword evidence="4 6" id="KW-0378">Hydrolase</keyword>
<dbReference type="NCBIfam" id="NF002133">
    <property type="entry name" value="PRK00971.1-2"/>
    <property type="match status" value="1"/>
</dbReference>
<dbReference type="NCBIfam" id="NF002132">
    <property type="entry name" value="PRK00971.1-1"/>
    <property type="match status" value="1"/>
</dbReference>
<comment type="subunit">
    <text evidence="2 6">Homotetramer.</text>
</comment>
<evidence type="ECO:0000256" key="6">
    <source>
        <dbReference type="HAMAP-Rule" id="MF_00313"/>
    </source>
</evidence>
<dbReference type="PANTHER" id="PTHR12544:SF29">
    <property type="entry name" value="GLUTAMINASE"/>
    <property type="match status" value="1"/>
</dbReference>
<proteinExistence type="inferred from homology"/>
<feature type="binding site" evidence="6">
    <location>
        <position position="62"/>
    </location>
    <ligand>
        <name>substrate</name>
    </ligand>
</feature>
<accession>A0ABP9S2H9</accession>
<evidence type="ECO:0000313" key="8">
    <source>
        <dbReference type="Proteomes" id="UP001501600"/>
    </source>
</evidence>
<name>A0ABP9S2H9_9GAMM</name>
<comment type="similarity">
    <text evidence="1 6">Belongs to the glutaminase family.</text>
</comment>
<dbReference type="RefSeq" id="WP_345316376.1">
    <property type="nucleotide sequence ID" value="NZ_BAABLF010000008.1"/>
</dbReference>
<comment type="caution">
    <text evidence="7">The sequence shown here is derived from an EMBL/GenBank/DDBJ whole genome shotgun (WGS) entry which is preliminary data.</text>
</comment>
<comment type="catalytic activity">
    <reaction evidence="5 6">
        <text>L-glutamine + H2O = L-glutamate + NH4(+)</text>
        <dbReference type="Rhea" id="RHEA:15889"/>
        <dbReference type="ChEBI" id="CHEBI:15377"/>
        <dbReference type="ChEBI" id="CHEBI:28938"/>
        <dbReference type="ChEBI" id="CHEBI:29985"/>
        <dbReference type="ChEBI" id="CHEBI:58359"/>
        <dbReference type="EC" id="3.5.1.2"/>
    </reaction>
</comment>
<dbReference type="InterPro" id="IPR015868">
    <property type="entry name" value="Glutaminase"/>
</dbReference>
<dbReference type="EC" id="3.5.1.2" evidence="3 6"/>
<dbReference type="HAMAP" id="MF_00313">
    <property type="entry name" value="Glutaminase"/>
    <property type="match status" value="1"/>
</dbReference>
<feature type="binding site" evidence="6">
    <location>
        <position position="257"/>
    </location>
    <ligand>
        <name>substrate</name>
    </ligand>
</feature>
<dbReference type="Gene3D" id="3.40.710.10">
    <property type="entry name" value="DD-peptidase/beta-lactamase superfamily"/>
    <property type="match status" value="1"/>
</dbReference>
<dbReference type="EMBL" id="BAABLF010000008">
    <property type="protein sequence ID" value="GAA5190241.1"/>
    <property type="molecule type" value="Genomic_DNA"/>
</dbReference>
<evidence type="ECO:0000256" key="1">
    <source>
        <dbReference type="ARBA" id="ARBA00011076"/>
    </source>
</evidence>
<evidence type="ECO:0000256" key="4">
    <source>
        <dbReference type="ARBA" id="ARBA00022801"/>
    </source>
</evidence>
<dbReference type="NCBIfam" id="TIGR03814">
    <property type="entry name" value="Gln_ase"/>
    <property type="match status" value="1"/>
</dbReference>
<keyword evidence="6" id="KW-0007">Acetylation</keyword>